<feature type="signal peptide" evidence="1">
    <location>
        <begin position="1"/>
        <end position="29"/>
    </location>
</feature>
<organism evidence="2 3">
    <name type="scientific">Flavobacterium azooxidireducens</name>
    <dbReference type="NCBI Taxonomy" id="1871076"/>
    <lineage>
        <taxon>Bacteria</taxon>
        <taxon>Pseudomonadati</taxon>
        <taxon>Bacteroidota</taxon>
        <taxon>Flavobacteriia</taxon>
        <taxon>Flavobacteriales</taxon>
        <taxon>Flavobacteriaceae</taxon>
        <taxon>Flavobacterium</taxon>
    </lineage>
</organism>
<dbReference type="Proteomes" id="UP000830583">
    <property type="component" value="Chromosome"/>
</dbReference>
<evidence type="ECO:0008006" key="4">
    <source>
        <dbReference type="Google" id="ProtNLM"/>
    </source>
</evidence>
<feature type="chain" id="PRO_5047469038" description="Lipoprotein" evidence="1">
    <location>
        <begin position="30"/>
        <end position="104"/>
    </location>
</feature>
<keyword evidence="1" id="KW-0732">Signal</keyword>
<evidence type="ECO:0000313" key="2">
    <source>
        <dbReference type="EMBL" id="UPQ79446.1"/>
    </source>
</evidence>
<dbReference type="RefSeq" id="WP_248434580.1">
    <property type="nucleotide sequence ID" value="NZ_CP096205.1"/>
</dbReference>
<protein>
    <recommendedName>
        <fullName evidence="4">Lipoprotein</fullName>
    </recommendedName>
</protein>
<reference evidence="2" key="1">
    <citation type="submission" date="2022-04" db="EMBL/GenBank/DDBJ databases">
        <title>Consumption of N2O by Flavobacterium azooxidireducens sp. nov. isolated from Decomposing Leaf Litter of Phragmites australis (Cav.).</title>
        <authorList>
            <person name="Behrendt U."/>
            <person name="Spanner T."/>
            <person name="Augustin J."/>
            <person name="Horn M.A."/>
            <person name="Kolb S."/>
            <person name="Ulrich A."/>
        </authorList>
    </citation>
    <scope>NUCLEOTIDE SEQUENCE</scope>
    <source>
        <strain evidence="2">IGB 4-14</strain>
    </source>
</reference>
<evidence type="ECO:0000256" key="1">
    <source>
        <dbReference type="SAM" id="SignalP"/>
    </source>
</evidence>
<proteinExistence type="predicted"/>
<accession>A0ABY4KF61</accession>
<sequence length="104" mass="12150">MNWKALKTNSKSLLLFLTLLIFSSCNNQKNELYEVGFWKHYDGFRIGDAINFDTGNCQIQNDTIYKSEKPVAILIKIENRIFTRDKFLHIKDLTTNEKGIYIGK</sequence>
<name>A0ABY4KF61_9FLAO</name>
<gene>
    <name evidence="2" type="ORF">M0M57_01075</name>
</gene>
<dbReference type="PROSITE" id="PS51257">
    <property type="entry name" value="PROKAR_LIPOPROTEIN"/>
    <property type="match status" value="1"/>
</dbReference>
<evidence type="ECO:0000313" key="3">
    <source>
        <dbReference type="Proteomes" id="UP000830583"/>
    </source>
</evidence>
<keyword evidence="3" id="KW-1185">Reference proteome</keyword>
<dbReference type="EMBL" id="CP096205">
    <property type="protein sequence ID" value="UPQ79446.1"/>
    <property type="molecule type" value="Genomic_DNA"/>
</dbReference>